<dbReference type="AlphaFoldDB" id="A0A5D3FRI9"/>
<reference evidence="1 2" key="1">
    <citation type="submission" date="2019-08" db="EMBL/GenBank/DDBJ databases">
        <title>Actinomadura sp. nov. CYP1-5 isolated from mountain soil.</title>
        <authorList>
            <person name="Songsumanus A."/>
            <person name="Kuncharoen N."/>
            <person name="Kudo T."/>
            <person name="Yuki M."/>
            <person name="Igarashi Y."/>
            <person name="Tanasupawat S."/>
        </authorList>
    </citation>
    <scope>NUCLEOTIDE SEQUENCE [LARGE SCALE GENOMIC DNA]</scope>
    <source>
        <strain evidence="1 2">CYP1-5</strain>
    </source>
</reference>
<sequence length="317" mass="34570">MIDTTDEFRFRKESPTPSGLIQWRRGEKLIESARRTLLAGAKSFIAPGRHYVNRHGGFANRYLDQVLMGQTEPGSYIVTAYAPPAASVTLRGGSPQSARIVEAGAAQVRAVNEAVVRALEATSEALEHYKSRGSLSGFEDGVSHGVSYEMTNAILGVTNDADEADVSIEWDTSTGPAPELESHFVFRPSDIEPLTRAAVKLAQDESSQVVTVMGRVHILAKKAAGSPGVFGIDSLQPDGPRKVRVRLADEEDYHEAIRAHEEDLAILVSGTLEKEGNLSWLYGATVIQTLDHVDTYRTRQSRGDHVPGQLDMFAEEN</sequence>
<gene>
    <name evidence="1" type="ORF">FXF68_09515</name>
</gene>
<proteinExistence type="predicted"/>
<protein>
    <submittedName>
        <fullName evidence="1">Uncharacterized protein</fullName>
    </submittedName>
</protein>
<comment type="caution">
    <text evidence="1">The sequence shown here is derived from an EMBL/GenBank/DDBJ whole genome shotgun (WGS) entry which is preliminary data.</text>
</comment>
<keyword evidence="2" id="KW-1185">Reference proteome</keyword>
<dbReference type="Proteomes" id="UP000323505">
    <property type="component" value="Unassembled WGS sequence"/>
</dbReference>
<dbReference type="RefSeq" id="WP_148758567.1">
    <property type="nucleotide sequence ID" value="NZ_VSRQ01000002.1"/>
</dbReference>
<evidence type="ECO:0000313" key="2">
    <source>
        <dbReference type="Proteomes" id="UP000323505"/>
    </source>
</evidence>
<accession>A0A5D3FRI9</accession>
<name>A0A5D3FRI9_9ACTN</name>
<dbReference type="EMBL" id="VSRQ01000002">
    <property type="protein sequence ID" value="TYK50719.1"/>
    <property type="molecule type" value="Genomic_DNA"/>
</dbReference>
<organism evidence="1 2">
    <name type="scientific">Actinomadura decatromicini</name>
    <dbReference type="NCBI Taxonomy" id="2604572"/>
    <lineage>
        <taxon>Bacteria</taxon>
        <taxon>Bacillati</taxon>
        <taxon>Actinomycetota</taxon>
        <taxon>Actinomycetes</taxon>
        <taxon>Streptosporangiales</taxon>
        <taxon>Thermomonosporaceae</taxon>
        <taxon>Actinomadura</taxon>
    </lineage>
</organism>
<evidence type="ECO:0000313" key="1">
    <source>
        <dbReference type="EMBL" id="TYK50719.1"/>
    </source>
</evidence>